<sequence length="182" mass="20787">MTVYRDVEHGVVRAMTLDAISLHKGAAWQNKYKPDGWHPGKSDNPCPLDRMEQLAQDTMTRALIRRVLSPLHWNLLVAFYTVSNTAGLQQERAQAIQHLARVAPGKSHTLFRFKCVTAWAVETLPDGFMLLHTWDNLDNPTPEKTLYRWRLDMRRWLREEMDKAFHSAGIVLGEAGLIAQAA</sequence>
<dbReference type="RefSeq" id="WP_185795410.1">
    <property type="nucleotide sequence ID" value="NZ_JACMYH010000009.1"/>
</dbReference>
<protein>
    <submittedName>
        <fullName evidence="1">Uncharacterized protein</fullName>
    </submittedName>
</protein>
<dbReference type="EMBL" id="JACMYH010000009">
    <property type="protein sequence ID" value="MBC2680638.1"/>
    <property type="molecule type" value="Genomic_DNA"/>
</dbReference>
<evidence type="ECO:0000313" key="2">
    <source>
        <dbReference type="Proteomes" id="UP000546173"/>
    </source>
</evidence>
<organism evidence="1 2">
    <name type="scientific">Pseudomonas baltica</name>
    <dbReference type="NCBI Taxonomy" id="2762576"/>
    <lineage>
        <taxon>Bacteria</taxon>
        <taxon>Pseudomonadati</taxon>
        <taxon>Pseudomonadota</taxon>
        <taxon>Gammaproteobacteria</taxon>
        <taxon>Pseudomonadales</taxon>
        <taxon>Pseudomonadaceae</taxon>
        <taxon>Pseudomonas</taxon>
    </lineage>
</organism>
<gene>
    <name evidence="1" type="ORF">H7993_19785</name>
</gene>
<name>A0A7X1KVA0_9PSED</name>
<evidence type="ECO:0000313" key="1">
    <source>
        <dbReference type="EMBL" id="MBC2680638.1"/>
    </source>
</evidence>
<accession>A0A7X1KVA0</accession>
<proteinExistence type="predicted"/>
<dbReference type="Proteomes" id="UP000546173">
    <property type="component" value="Unassembled WGS sequence"/>
</dbReference>
<dbReference type="AlphaFoldDB" id="A0A7X1KVA0"/>
<keyword evidence="2" id="KW-1185">Reference proteome</keyword>
<comment type="caution">
    <text evidence="1">The sequence shown here is derived from an EMBL/GenBank/DDBJ whole genome shotgun (WGS) entry which is preliminary data.</text>
</comment>
<reference evidence="1 2" key="1">
    <citation type="submission" date="2020-08" db="EMBL/GenBank/DDBJ databases">
        <title>Pseudomonas sp. nov.</title>
        <authorList>
            <person name="Gieschler S."/>
            <person name="Fiedler G."/>
            <person name="Brinks E."/>
            <person name="Boehnlein C."/>
            <person name="Franz C.M.A.P."/>
            <person name="Kabisch J."/>
        </authorList>
    </citation>
    <scope>NUCLEOTIDE SEQUENCE [LARGE SCALE GENOMIC DNA]</scope>
    <source>
        <strain evidence="1 2">MBT-2</strain>
    </source>
</reference>